<dbReference type="AlphaFoldDB" id="A0A0F9R6P0"/>
<name>A0A0F9R6P0_9ZZZZ</name>
<dbReference type="EMBL" id="LAZR01003959">
    <property type="protein sequence ID" value="KKN13093.1"/>
    <property type="molecule type" value="Genomic_DNA"/>
</dbReference>
<proteinExistence type="predicted"/>
<organism evidence="1">
    <name type="scientific">marine sediment metagenome</name>
    <dbReference type="NCBI Taxonomy" id="412755"/>
    <lineage>
        <taxon>unclassified sequences</taxon>
        <taxon>metagenomes</taxon>
        <taxon>ecological metagenomes</taxon>
    </lineage>
</organism>
<evidence type="ECO:0000313" key="1">
    <source>
        <dbReference type="EMBL" id="KKN13093.1"/>
    </source>
</evidence>
<sequence length="141" mass="15869">MQIISSYAPPAFTKPVLVWMSCQCDDTCEKVNGEMAEGAHMLGCFIEALNTDHAMETAGYAISEAHGSAQWFEIGRFPSWYGAVEVHMAMLKDMQNGRGEELWEAGYDPYLKFYNQFRDAPVYDTVKDHERLSQTTGKATP</sequence>
<protein>
    <submittedName>
        <fullName evidence="1">Uncharacterized protein</fullName>
    </submittedName>
</protein>
<comment type="caution">
    <text evidence="1">The sequence shown here is derived from an EMBL/GenBank/DDBJ whole genome shotgun (WGS) entry which is preliminary data.</text>
</comment>
<reference evidence="1" key="1">
    <citation type="journal article" date="2015" name="Nature">
        <title>Complex archaea that bridge the gap between prokaryotes and eukaryotes.</title>
        <authorList>
            <person name="Spang A."/>
            <person name="Saw J.H."/>
            <person name="Jorgensen S.L."/>
            <person name="Zaremba-Niedzwiedzka K."/>
            <person name="Martijn J."/>
            <person name="Lind A.E."/>
            <person name="van Eijk R."/>
            <person name="Schleper C."/>
            <person name="Guy L."/>
            <person name="Ettema T.J."/>
        </authorList>
    </citation>
    <scope>NUCLEOTIDE SEQUENCE</scope>
</reference>
<accession>A0A0F9R6P0</accession>
<gene>
    <name evidence="1" type="ORF">LCGC14_1009830</name>
</gene>